<reference evidence="3" key="2">
    <citation type="submission" date="2025-08" db="UniProtKB">
        <authorList>
            <consortium name="RefSeq"/>
        </authorList>
    </citation>
    <scope>IDENTIFICATION</scope>
    <source>
        <tissue evidence="3">Leaf</tissue>
    </source>
</reference>
<keyword evidence="2" id="KW-1185">Reference proteome</keyword>
<name>A0A1U7VS16_NICSY</name>
<dbReference type="Proteomes" id="UP000189701">
    <property type="component" value="Unplaced"/>
</dbReference>
<dbReference type="AlphaFoldDB" id="A0A1U7VS16"/>
<dbReference type="STRING" id="4096.A0A1U7VS16"/>
<organism evidence="2 3">
    <name type="scientific">Nicotiana sylvestris</name>
    <name type="common">Wood tobacco</name>
    <name type="synonym">South American tobacco</name>
    <dbReference type="NCBI Taxonomy" id="4096"/>
    <lineage>
        <taxon>Eukaryota</taxon>
        <taxon>Viridiplantae</taxon>
        <taxon>Streptophyta</taxon>
        <taxon>Embryophyta</taxon>
        <taxon>Tracheophyta</taxon>
        <taxon>Spermatophyta</taxon>
        <taxon>Magnoliopsida</taxon>
        <taxon>eudicotyledons</taxon>
        <taxon>Gunneridae</taxon>
        <taxon>Pentapetalae</taxon>
        <taxon>asterids</taxon>
        <taxon>lamiids</taxon>
        <taxon>Solanales</taxon>
        <taxon>Solanaceae</taxon>
        <taxon>Nicotianoideae</taxon>
        <taxon>Nicotianeae</taxon>
        <taxon>Nicotiana</taxon>
    </lineage>
</organism>
<feature type="region of interest" description="Disordered" evidence="1">
    <location>
        <begin position="50"/>
        <end position="96"/>
    </location>
</feature>
<evidence type="ECO:0000313" key="3">
    <source>
        <dbReference type="RefSeq" id="XP_009767746.1"/>
    </source>
</evidence>
<gene>
    <name evidence="3" type="primary">LOC104218858</name>
</gene>
<accession>A0A1U7VS16</accession>
<protein>
    <submittedName>
        <fullName evidence="3">Uncharacterized protein LOC104218858</fullName>
    </submittedName>
</protein>
<evidence type="ECO:0000256" key="1">
    <source>
        <dbReference type="SAM" id="MobiDB-lite"/>
    </source>
</evidence>
<sequence>MIPLSSRKHMPYIIGKGRLWRRPKKALSTLITALAKPKLEITASENLHVRPAAFDSSNPNSENSRTEGETEVDKGLEPEAGQPSPDRGNEDSSIPWSSDARGWVNNMFPEANKDIESLWRRVMLSSQRYFTIHRLIAIRVDPCRVVYTHAKVKAIELLVVDSPACR</sequence>
<proteinExistence type="predicted"/>
<dbReference type="RefSeq" id="XP_009767746.1">
    <property type="nucleotide sequence ID" value="XM_009769444.1"/>
</dbReference>
<evidence type="ECO:0000313" key="2">
    <source>
        <dbReference type="Proteomes" id="UP000189701"/>
    </source>
</evidence>
<feature type="compositionally biased region" description="Basic and acidic residues" evidence="1">
    <location>
        <begin position="64"/>
        <end position="77"/>
    </location>
</feature>
<reference evidence="2" key="1">
    <citation type="journal article" date="2013" name="Genome Biol.">
        <title>Reference genomes and transcriptomes of Nicotiana sylvestris and Nicotiana tomentosiformis.</title>
        <authorList>
            <person name="Sierro N."/>
            <person name="Battey J.N."/>
            <person name="Ouadi S."/>
            <person name="Bovet L."/>
            <person name="Goepfert S."/>
            <person name="Bakaher N."/>
            <person name="Peitsch M.C."/>
            <person name="Ivanov N.V."/>
        </authorList>
    </citation>
    <scope>NUCLEOTIDE SEQUENCE [LARGE SCALE GENOMIC DNA]</scope>
</reference>